<dbReference type="InterPro" id="IPR011017">
    <property type="entry name" value="TRASH_dom"/>
</dbReference>
<dbReference type="GO" id="GO:0043565">
    <property type="term" value="F:sequence-specific DNA binding"/>
    <property type="evidence" value="ECO:0007669"/>
    <property type="project" value="InterPro"/>
</dbReference>
<dbReference type="KEGG" id="halh:HTSR_1156"/>
<proteinExistence type="predicted"/>
<keyword evidence="3" id="KW-0804">Transcription</keyword>
<dbReference type="Gene3D" id="1.10.10.10">
    <property type="entry name" value="Winged helix-like DNA-binding domain superfamily/Winged helix DNA-binding domain"/>
    <property type="match status" value="1"/>
</dbReference>
<dbReference type="STRING" id="1873524.HSR6_1191"/>
<dbReference type="PANTHER" id="PTHR43413">
    <property type="entry name" value="TRANSCRIPTIONAL REGULATOR, ASNC FAMILY"/>
    <property type="match status" value="1"/>
</dbReference>
<dbReference type="InterPro" id="IPR036388">
    <property type="entry name" value="WH-like_DNA-bd_sf"/>
</dbReference>
<dbReference type="InterPro" id="IPR000485">
    <property type="entry name" value="AsnC-type_HTH_dom"/>
</dbReference>
<dbReference type="CDD" id="cd00090">
    <property type="entry name" value="HTH_ARSR"/>
    <property type="match status" value="1"/>
</dbReference>
<dbReference type="Proteomes" id="UP000185608">
    <property type="component" value="Chromosome"/>
</dbReference>
<dbReference type="GeneID" id="29829152"/>
<evidence type="ECO:0000259" key="4">
    <source>
        <dbReference type="PROSITE" id="PS50956"/>
    </source>
</evidence>
<evidence type="ECO:0000256" key="2">
    <source>
        <dbReference type="ARBA" id="ARBA00023125"/>
    </source>
</evidence>
<dbReference type="AlphaFoldDB" id="A0A1D8S4Q7"/>
<keyword evidence="1" id="KW-0805">Transcription regulation</keyword>
<dbReference type="InterPro" id="IPR019888">
    <property type="entry name" value="Tscrpt_reg_AsnC-like"/>
</dbReference>
<name>A0A1D8S4Q7_9EURY</name>
<evidence type="ECO:0000256" key="3">
    <source>
        <dbReference type="ARBA" id="ARBA00023163"/>
    </source>
</evidence>
<dbReference type="InterPro" id="IPR036390">
    <property type="entry name" value="WH_DNA-bd_sf"/>
</dbReference>
<protein>
    <submittedName>
        <fullName evidence="5">AsnC family transcriptional regulator</fullName>
    </submittedName>
</protein>
<dbReference type="EMBL" id="CP016070">
    <property type="protein sequence ID" value="AOW80336.1"/>
    <property type="molecule type" value="Genomic_DNA"/>
</dbReference>
<evidence type="ECO:0000256" key="1">
    <source>
        <dbReference type="ARBA" id="ARBA00023015"/>
    </source>
</evidence>
<dbReference type="SUPFAM" id="SSF46785">
    <property type="entry name" value="Winged helix' DNA-binding domain"/>
    <property type="match status" value="1"/>
</dbReference>
<dbReference type="InterPro" id="IPR056526">
    <property type="entry name" value="TRASH_HVO_1752"/>
</dbReference>
<dbReference type="PATRIC" id="fig|1855411.3.peg.1155"/>
<evidence type="ECO:0000313" key="6">
    <source>
        <dbReference type="Proteomes" id="UP000185608"/>
    </source>
</evidence>
<dbReference type="Pfam" id="PF24273">
    <property type="entry name" value="TRASH_HVO_1752_C"/>
    <property type="match status" value="1"/>
</dbReference>
<dbReference type="SMART" id="SM00344">
    <property type="entry name" value="HTH_ASNC"/>
    <property type="match status" value="1"/>
</dbReference>
<dbReference type="InterPro" id="IPR011991">
    <property type="entry name" value="ArsR-like_HTH"/>
</dbReference>
<dbReference type="PANTHER" id="PTHR43413:SF4">
    <property type="entry name" value="HTH-TYPE TRANSCRIPTIONAL REGULATOR LYSM"/>
    <property type="match status" value="1"/>
</dbReference>
<dbReference type="PROSITE" id="PS50956">
    <property type="entry name" value="HTH_ASNC_2"/>
    <property type="match status" value="1"/>
</dbReference>
<dbReference type="RefSeq" id="WP_070365031.1">
    <property type="nucleotide sequence ID" value="NZ_CP016070.1"/>
</dbReference>
<organism evidence="5 6">
    <name type="scientific">Halodesulfurarchaeum formicicum</name>
    <dbReference type="NCBI Taxonomy" id="1873524"/>
    <lineage>
        <taxon>Archaea</taxon>
        <taxon>Methanobacteriati</taxon>
        <taxon>Methanobacteriota</taxon>
        <taxon>Stenosarchaea group</taxon>
        <taxon>Halobacteria</taxon>
        <taxon>Halobacteriales</taxon>
        <taxon>Halobacteriaceae</taxon>
        <taxon>Halodesulfurarchaeum</taxon>
    </lineage>
</organism>
<gene>
    <name evidence="5" type="ORF">HTSR_1156</name>
</gene>
<keyword evidence="2" id="KW-0238">DNA-binding</keyword>
<accession>A0A1D8S4Q7</accession>
<reference evidence="5 6" key="1">
    <citation type="submission" date="2016-06" db="EMBL/GenBank/DDBJ databases">
        <title>Discovery of anaerobic lithoheterotrophic haloarchaeon capable of sulfur respiration by hydrogen and formate.</title>
        <authorList>
            <person name="Sorokin D.Y."/>
            <person name="Kublanov I.V."/>
            <person name="Roman P."/>
            <person name="Sinninghe Damste J.S."/>
            <person name="Golyshin P.N."/>
            <person name="Rojo D."/>
            <person name="Ciordia S."/>
            <person name="Mena Md.C."/>
            <person name="Ferrer M."/>
            <person name="Smedile F."/>
            <person name="Messina E."/>
            <person name="La Cono V."/>
            <person name="Yakimov M.M."/>
        </authorList>
    </citation>
    <scope>NUCLEOTIDE SEQUENCE [LARGE SCALE GENOMIC DNA]</scope>
    <source>
        <strain evidence="5 6">HTSR1</strain>
    </source>
</reference>
<feature type="domain" description="HTH asnC-type" evidence="4">
    <location>
        <begin position="4"/>
        <end position="67"/>
    </location>
</feature>
<evidence type="ECO:0000313" key="5">
    <source>
        <dbReference type="EMBL" id="AOW80336.1"/>
    </source>
</evidence>
<dbReference type="Pfam" id="PF13412">
    <property type="entry name" value="HTH_24"/>
    <property type="match status" value="1"/>
</dbReference>
<dbReference type="PRINTS" id="PR00033">
    <property type="entry name" value="HTHASNC"/>
</dbReference>
<dbReference type="InterPro" id="IPR050684">
    <property type="entry name" value="HTH-Siroheme_Decarb"/>
</dbReference>
<sequence>MHDLDETDLEILRLLVADARRPFREIAEAVDLSAPAVSDRVSRLKEQGVIRRFTADIDRRQLREGTPVLVDLEVAPESAASIRDAVQELDAVEHVYVTVDGHVLVHANAPGAVGPWLDHVLEEQGVRDVAVSLLRESQWSPTVGASDFALVCDECGNTVTSEGVTTRVGGEVKQFCCPSCESRYVERYEELQSDA</sequence>
<dbReference type="SMART" id="SM00746">
    <property type="entry name" value="TRASH"/>
    <property type="match status" value="1"/>
</dbReference>